<dbReference type="Proteomes" id="UP000004283">
    <property type="component" value="Unassembled WGS sequence"/>
</dbReference>
<proteinExistence type="predicted"/>
<name>C2KHN4_LEUMC</name>
<protein>
    <submittedName>
        <fullName evidence="1">Uncharacterized protein</fullName>
    </submittedName>
</protein>
<dbReference type="RefSeq" id="WP_002815820.1">
    <property type="nucleotide sequence ID" value="NZ_GG693387.1"/>
</dbReference>
<dbReference type="AlphaFoldDB" id="C2KHN4"/>
<accession>C2KHN4</accession>
<evidence type="ECO:0000313" key="2">
    <source>
        <dbReference type="Proteomes" id="UP000004283"/>
    </source>
</evidence>
<dbReference type="HOGENOM" id="CLU_219417_0_0_9"/>
<evidence type="ECO:0000313" key="1">
    <source>
        <dbReference type="EMBL" id="EEJ43227.1"/>
    </source>
</evidence>
<reference evidence="1 2" key="1">
    <citation type="submission" date="2009-04" db="EMBL/GenBank/DDBJ databases">
        <authorList>
            <person name="Qin X."/>
            <person name="Bachman B."/>
            <person name="Battles P."/>
            <person name="Bell A."/>
            <person name="Bess C."/>
            <person name="Bickham C."/>
            <person name="Chaboub L."/>
            <person name="Chen D."/>
            <person name="Coyle M."/>
            <person name="Deiros D.R."/>
            <person name="Dinh H."/>
            <person name="Forbes L."/>
            <person name="Fowler G."/>
            <person name="Francisco L."/>
            <person name="Fu Q."/>
            <person name="Gubbala S."/>
            <person name="Hale W."/>
            <person name="Han Y."/>
            <person name="Hemphill L."/>
            <person name="Highlander S.K."/>
            <person name="Hirani K."/>
            <person name="Hogues M."/>
            <person name="Jackson L."/>
            <person name="Jakkamsetti A."/>
            <person name="Javaid M."/>
            <person name="Jiang H."/>
            <person name="Korchina V."/>
            <person name="Kovar C."/>
            <person name="Lara F."/>
            <person name="Lee S."/>
            <person name="Mata R."/>
            <person name="Mathew T."/>
            <person name="Moen C."/>
            <person name="Morales K."/>
            <person name="Munidasa M."/>
            <person name="Nazareth L."/>
            <person name="Ngo R."/>
            <person name="Nguyen L."/>
            <person name="Okwuonu G."/>
            <person name="Ongeri F."/>
            <person name="Patil S."/>
            <person name="Petrosino J."/>
            <person name="Pham C."/>
            <person name="Pham P."/>
            <person name="Pu L.-L."/>
            <person name="Puazo M."/>
            <person name="Raj R."/>
            <person name="Reid J."/>
            <person name="Rouhana J."/>
            <person name="Saada N."/>
            <person name="Shang Y."/>
            <person name="Simmons D."/>
            <person name="Thornton R."/>
            <person name="Warren J."/>
            <person name="Weissenberger G."/>
            <person name="Zhang J."/>
            <person name="Zhang L."/>
            <person name="Zhou C."/>
            <person name="Zhu D."/>
            <person name="Muzny D."/>
            <person name="Worley K."/>
            <person name="Gibbs R."/>
        </authorList>
    </citation>
    <scope>NUCLEOTIDE SEQUENCE [LARGE SCALE GENOMIC DNA]</scope>
    <source>
        <strain evidence="1 2">ATCC 19254</strain>
    </source>
</reference>
<sequence>MRVNNQTIYYLHTDKMTTAVYLNGSGAVDAVILTQFSLIW</sequence>
<comment type="caution">
    <text evidence="1">The sequence shown here is derived from an EMBL/GenBank/DDBJ whole genome shotgun (WGS) entry which is preliminary data.</text>
</comment>
<dbReference type="GeneID" id="93345566"/>
<dbReference type="EMBL" id="ACKV01000007">
    <property type="protein sequence ID" value="EEJ43227.1"/>
    <property type="molecule type" value="Genomic_DNA"/>
</dbReference>
<gene>
    <name evidence="1" type="ORF">HMPREF0555_0150</name>
</gene>
<organism evidence="1 2">
    <name type="scientific">Leuconostoc mesenteroides subsp. cremoris ATCC 19254</name>
    <dbReference type="NCBI Taxonomy" id="586220"/>
    <lineage>
        <taxon>Bacteria</taxon>
        <taxon>Bacillati</taxon>
        <taxon>Bacillota</taxon>
        <taxon>Bacilli</taxon>
        <taxon>Lactobacillales</taxon>
        <taxon>Lactobacillaceae</taxon>
        <taxon>Leuconostoc</taxon>
    </lineage>
</organism>